<sequence>MSFTGNFSQFKKSLVELFFAALHASGELFKIIVPISIVTRFLQQWGIVDQLGVLLGPVMELVGLPGQLGLVWATAMVTSIYGGMVVFASVAPGLELTVAQVTVLGSMILVAHGLPVELRIAQKAGTRFRVMAVIRIGGALLLGWILHLTYQLSGTLQQANHALWNPELVAPNWSAWAIAELRNMVMIFIIILALMTFLRVLKLLGISDLMTRLLEPVLTVLGMGREAAPITIIGMTLGLSYGGGLIIQEAQSGHLSPRDIFSSVALMGLCHSIFEDTLLLMVLGAHISGALWGRLLFSLLVVFLLARLVKVLPPSIFDRYLMRRTKTDLSATGVGCC</sequence>
<feature type="transmembrane region" description="Helical" evidence="1">
    <location>
        <begin position="295"/>
        <end position="313"/>
    </location>
</feature>
<dbReference type="STRING" id="37625.SAMN05660420_03224"/>
<feature type="domain" description="Nucleoside transporter/FeoB GTPase Gate" evidence="2">
    <location>
        <begin position="28"/>
        <end position="106"/>
    </location>
</feature>
<dbReference type="AlphaFoldDB" id="A0A1H4E4I8"/>
<dbReference type="EMBL" id="FNQN01000013">
    <property type="protein sequence ID" value="SEA79955.1"/>
    <property type="molecule type" value="Genomic_DNA"/>
</dbReference>
<organism evidence="3 4">
    <name type="scientific">Desulfuromusa kysingii</name>
    <dbReference type="NCBI Taxonomy" id="37625"/>
    <lineage>
        <taxon>Bacteria</taxon>
        <taxon>Pseudomonadati</taxon>
        <taxon>Thermodesulfobacteriota</taxon>
        <taxon>Desulfuromonadia</taxon>
        <taxon>Desulfuromonadales</taxon>
        <taxon>Geopsychrobacteraceae</taxon>
        <taxon>Desulfuromusa</taxon>
    </lineage>
</organism>
<reference evidence="3 4" key="1">
    <citation type="submission" date="2016-10" db="EMBL/GenBank/DDBJ databases">
        <authorList>
            <person name="de Groot N.N."/>
        </authorList>
    </citation>
    <scope>NUCLEOTIDE SEQUENCE [LARGE SCALE GENOMIC DNA]</scope>
    <source>
        <strain evidence="3 4">DSM 7343</strain>
    </source>
</reference>
<dbReference type="Proteomes" id="UP000199409">
    <property type="component" value="Unassembled WGS sequence"/>
</dbReference>
<evidence type="ECO:0000313" key="3">
    <source>
        <dbReference type="EMBL" id="SEA79955.1"/>
    </source>
</evidence>
<evidence type="ECO:0000259" key="2">
    <source>
        <dbReference type="Pfam" id="PF07670"/>
    </source>
</evidence>
<keyword evidence="1" id="KW-0472">Membrane</keyword>
<dbReference type="OrthoDB" id="9797308at2"/>
<dbReference type="Pfam" id="PF07670">
    <property type="entry name" value="Gate"/>
    <property type="match status" value="1"/>
</dbReference>
<dbReference type="InterPro" id="IPR011642">
    <property type="entry name" value="Gate_dom"/>
</dbReference>
<dbReference type="RefSeq" id="WP_092350729.1">
    <property type="nucleotide sequence ID" value="NZ_FNQN01000013.1"/>
</dbReference>
<evidence type="ECO:0000256" key="1">
    <source>
        <dbReference type="SAM" id="Phobius"/>
    </source>
</evidence>
<accession>A0A1H4E4I8</accession>
<evidence type="ECO:0000313" key="4">
    <source>
        <dbReference type="Proteomes" id="UP000199409"/>
    </source>
</evidence>
<proteinExistence type="predicted"/>
<keyword evidence="1" id="KW-1133">Transmembrane helix</keyword>
<feature type="transmembrane region" description="Helical" evidence="1">
    <location>
        <begin position="128"/>
        <end position="146"/>
    </location>
</feature>
<feature type="transmembrane region" description="Helical" evidence="1">
    <location>
        <begin position="227"/>
        <end position="248"/>
    </location>
</feature>
<gene>
    <name evidence="3" type="ORF">SAMN05660420_03224</name>
</gene>
<feature type="transmembrane region" description="Helical" evidence="1">
    <location>
        <begin position="184"/>
        <end position="206"/>
    </location>
</feature>
<name>A0A1H4E4I8_9BACT</name>
<feature type="transmembrane region" description="Helical" evidence="1">
    <location>
        <begin position="69"/>
        <end position="91"/>
    </location>
</feature>
<feature type="transmembrane region" description="Helical" evidence="1">
    <location>
        <begin position="260"/>
        <end position="283"/>
    </location>
</feature>
<keyword evidence="4" id="KW-1185">Reference proteome</keyword>
<protein>
    <submittedName>
        <fullName evidence="3">Nucleoside recognition</fullName>
    </submittedName>
</protein>
<feature type="transmembrane region" description="Helical" evidence="1">
    <location>
        <begin position="97"/>
        <end position="116"/>
    </location>
</feature>
<keyword evidence="1" id="KW-0812">Transmembrane</keyword>